<feature type="compositionally biased region" description="Basic and acidic residues" evidence="1">
    <location>
        <begin position="1065"/>
        <end position="1077"/>
    </location>
</feature>
<feature type="compositionally biased region" description="Basic and acidic residues" evidence="1">
    <location>
        <begin position="1188"/>
        <end position="1204"/>
    </location>
</feature>
<protein>
    <recommendedName>
        <fullName evidence="4">JmjC domain-containing protein</fullName>
    </recommendedName>
</protein>
<keyword evidence="3" id="KW-1185">Reference proteome</keyword>
<evidence type="ECO:0000256" key="1">
    <source>
        <dbReference type="SAM" id="MobiDB-lite"/>
    </source>
</evidence>
<reference evidence="2 3" key="1">
    <citation type="submission" date="2019-01" db="EMBL/GenBank/DDBJ databases">
        <title>Draft genome sequence of Psathyrella aberdarensis IHI B618.</title>
        <authorList>
            <person name="Buettner E."/>
            <person name="Kellner H."/>
        </authorList>
    </citation>
    <scope>NUCLEOTIDE SEQUENCE [LARGE SCALE GENOMIC DNA]</scope>
    <source>
        <strain evidence="2 3">IHI B618</strain>
    </source>
</reference>
<proteinExistence type="predicted"/>
<dbReference type="EMBL" id="SDEE01000199">
    <property type="protein sequence ID" value="RXW19485.1"/>
    <property type="molecule type" value="Genomic_DNA"/>
</dbReference>
<evidence type="ECO:0000313" key="2">
    <source>
        <dbReference type="EMBL" id="RXW19485.1"/>
    </source>
</evidence>
<name>A0A4Q2DL52_9AGAR</name>
<dbReference type="Proteomes" id="UP000290288">
    <property type="component" value="Unassembled WGS sequence"/>
</dbReference>
<gene>
    <name evidence="2" type="ORF">EST38_g6372</name>
</gene>
<feature type="region of interest" description="Disordered" evidence="1">
    <location>
        <begin position="369"/>
        <end position="539"/>
    </location>
</feature>
<evidence type="ECO:0008006" key="4">
    <source>
        <dbReference type="Google" id="ProtNLM"/>
    </source>
</evidence>
<evidence type="ECO:0000313" key="3">
    <source>
        <dbReference type="Proteomes" id="UP000290288"/>
    </source>
</evidence>
<dbReference type="AlphaFoldDB" id="A0A4Q2DL52"/>
<dbReference type="STRING" id="2316362.A0A4Q2DL52"/>
<organism evidence="2 3">
    <name type="scientific">Candolleomyces aberdarensis</name>
    <dbReference type="NCBI Taxonomy" id="2316362"/>
    <lineage>
        <taxon>Eukaryota</taxon>
        <taxon>Fungi</taxon>
        <taxon>Dikarya</taxon>
        <taxon>Basidiomycota</taxon>
        <taxon>Agaricomycotina</taxon>
        <taxon>Agaricomycetes</taxon>
        <taxon>Agaricomycetidae</taxon>
        <taxon>Agaricales</taxon>
        <taxon>Agaricineae</taxon>
        <taxon>Psathyrellaceae</taxon>
        <taxon>Candolleomyces</taxon>
    </lineage>
</organism>
<dbReference type="SUPFAM" id="SSF51197">
    <property type="entry name" value="Clavaminate synthase-like"/>
    <property type="match status" value="1"/>
</dbReference>
<accession>A0A4Q2DL52</accession>
<dbReference type="OrthoDB" id="3021222at2759"/>
<feature type="compositionally biased region" description="Pro residues" evidence="1">
    <location>
        <begin position="506"/>
        <end position="517"/>
    </location>
</feature>
<feature type="region of interest" description="Disordered" evidence="1">
    <location>
        <begin position="1185"/>
        <end position="1232"/>
    </location>
</feature>
<feature type="compositionally biased region" description="Basic and acidic residues" evidence="1">
    <location>
        <begin position="477"/>
        <end position="488"/>
    </location>
</feature>
<dbReference type="Gene3D" id="2.60.120.650">
    <property type="entry name" value="Cupin"/>
    <property type="match status" value="1"/>
</dbReference>
<comment type="caution">
    <text evidence="2">The sequence shown here is derived from an EMBL/GenBank/DDBJ whole genome shotgun (WGS) entry which is preliminary data.</text>
</comment>
<feature type="compositionally biased region" description="Acidic residues" evidence="1">
    <location>
        <begin position="415"/>
        <end position="425"/>
    </location>
</feature>
<sequence length="1232" mass="136687">MLCPNSTYCALVPYLTRALISEESFTSMFEPDCDAGSDFTPFLTMFQTYVKTLPLQLWGVSDSAATILLDAKDGSAPLASAQLERQGSSKKVKLKVAAGLGVFTTALRLLDVAAWLWGSAEMQQQVLCHVRRPGWVGKNHFLEKMCDLCQTLQEFRSLGYSLKMLKTTVPSNQSTSSAPLEVRLAEEYVGLGKSRKALTVVKNLLYLGFALSIMLKGNITVSDERVTESSDFPSLKKLFAEVEASKLRQSVLQAVAISPLIGLVALDLTKGTAVCPEETLVNMKRFGNQKPQEILALERAVWTAVFGISRGHHSAIAAFFKLQDDWANEDWETKLCGQTRHFFARDCYTPYDPCESLCDSQVAQPLPPDWPCLPGTNRATSPTASEPDHDPQVEPENNSSPAGDDIASHRPDAGGEMDVDDDAQMEPEKNSSPAGDNIGSDRPNAGGEMGVDDDDVGDVRDAPPNEGDGTDNGVPPRRSERLGAKSKVDAALNRSSSRDGRTSSPPGKPRPAPGKKPCPPHRRKPLAAPICSDDDDDDDDDIPVLAYADLCSQSLEERQRLEEEILIKVEEDEERWGPVQTTKPALEIDNVLSVYSSSKSKSFTFYDGKKQPHILTPFIHDKGDYDAWTAIFEAAKPRFIEDPDSSLICCVDGPTARRMTVQELQGVLCQRSLVITDGTPERLEFNLEGLGKLADIDHQMDIQDGRFQRRVVTGTLRDLYNTSIAPQGKKKSLNALYLPNPHALVEESPYSTDIHAIYRIAGHDKHCPRQMPTPDARWSLAATEGAHHYYHIDSRGDGTFIDVVQGQKIWVVAEPKEKMKETSVKLWTEENLDVTFLDPSQWNVEAVLLTEGTRFLMRPGTVHAVFTPRDAICRGGHFLATSTMSRTLYGAIHCFFRESLLTNIDHPTIQSRVNAIVCYFYKALALGTSDLGFLPNVSTQDGLEQLLATICLVELQNVICSSSYRPTGEELVAWRLSNAGISIDDALSLYDISAATYAMRMENIYSRGRGISLLKAVFGRITIQDRDGKVVDGWSALFIPMLAHLIVALQRYYQMTFEQVGDGEGDNRAEPMEQDDRSDAEEDLREGGEEKEHEDEFDDVAIPPQTLFYRQLQWSSSRWPELQAAVDELTLETTNFLAWEFPPITITAVSPFAPSSPLTNRELMRLGLRDGDQMYLRAYRKYGPSTKAEVKEESTQDQDYDRLKSPNADSAGQKRKARQSDAPSKKARHNSS</sequence>
<feature type="region of interest" description="Disordered" evidence="1">
    <location>
        <begin position="1062"/>
        <end position="1098"/>
    </location>
</feature>